<keyword evidence="2" id="KW-1185">Reference proteome</keyword>
<dbReference type="EMBL" id="CAKMRJ010000310">
    <property type="protein sequence ID" value="CAH1419391.1"/>
    <property type="molecule type" value="Genomic_DNA"/>
</dbReference>
<organism evidence="1 2">
    <name type="scientific">Lactuca virosa</name>
    <dbReference type="NCBI Taxonomy" id="75947"/>
    <lineage>
        <taxon>Eukaryota</taxon>
        <taxon>Viridiplantae</taxon>
        <taxon>Streptophyta</taxon>
        <taxon>Embryophyta</taxon>
        <taxon>Tracheophyta</taxon>
        <taxon>Spermatophyta</taxon>
        <taxon>Magnoliopsida</taxon>
        <taxon>eudicotyledons</taxon>
        <taxon>Gunneridae</taxon>
        <taxon>Pentapetalae</taxon>
        <taxon>asterids</taxon>
        <taxon>campanulids</taxon>
        <taxon>Asterales</taxon>
        <taxon>Asteraceae</taxon>
        <taxon>Cichorioideae</taxon>
        <taxon>Cichorieae</taxon>
        <taxon>Lactucinae</taxon>
        <taxon>Lactuca</taxon>
    </lineage>
</organism>
<evidence type="ECO:0000313" key="2">
    <source>
        <dbReference type="Proteomes" id="UP001157418"/>
    </source>
</evidence>
<reference evidence="1 2" key="1">
    <citation type="submission" date="2022-01" db="EMBL/GenBank/DDBJ databases">
        <authorList>
            <person name="Xiong W."/>
            <person name="Schranz E."/>
        </authorList>
    </citation>
    <scope>NUCLEOTIDE SEQUENCE [LARGE SCALE GENOMIC DNA]</scope>
</reference>
<dbReference type="AlphaFoldDB" id="A0AAU9LX22"/>
<gene>
    <name evidence="1" type="ORF">LVIROSA_LOCUS6923</name>
</gene>
<proteinExistence type="predicted"/>
<evidence type="ECO:0000313" key="1">
    <source>
        <dbReference type="EMBL" id="CAH1419391.1"/>
    </source>
</evidence>
<protein>
    <submittedName>
        <fullName evidence="1">Uncharacterized protein</fullName>
    </submittedName>
</protein>
<comment type="caution">
    <text evidence="1">The sequence shown here is derived from an EMBL/GenBank/DDBJ whole genome shotgun (WGS) entry which is preliminary data.</text>
</comment>
<dbReference type="Proteomes" id="UP001157418">
    <property type="component" value="Unassembled WGS sequence"/>
</dbReference>
<name>A0AAU9LX22_9ASTR</name>
<accession>A0AAU9LX22</accession>
<sequence>MEYIHSTRGQKVHKNIKYEIINNRVPTVLCVFTVKLSDLPPLSPFYSVYRHPISTHYLQIQHFDRNSELRSIIWTPVARTINLASGIVYYL</sequence>